<protein>
    <submittedName>
        <fullName evidence="3">Anaphase-promoting complex subunit 1</fullName>
    </submittedName>
</protein>
<reference evidence="1 2" key="2">
    <citation type="submission" date="2018-11" db="EMBL/GenBank/DDBJ databases">
        <authorList>
            <consortium name="Pathogen Informatics"/>
        </authorList>
    </citation>
    <scope>NUCLEOTIDE SEQUENCE [LARGE SCALE GENOMIC DNA]</scope>
</reference>
<dbReference type="WBParaSite" id="GPUH_0002425401-mRNA-1">
    <property type="protein sequence ID" value="GPUH_0002425401-mRNA-1"/>
    <property type="gene ID" value="GPUH_0002425401"/>
</dbReference>
<keyword evidence="2" id="KW-1185">Reference proteome</keyword>
<evidence type="ECO:0000313" key="3">
    <source>
        <dbReference type="WBParaSite" id="GPUH_0002425401-mRNA-1"/>
    </source>
</evidence>
<sequence length="282" mass="31961">MVCPILSSSILHESYASFLSIYEKNRQIYDVAAGDDHPKSMECCFFQKHLYAMCSLRHHSQPLTEPPNNKSGSEEDRTSLRGIINFPDINVTFFQCGLIEKTIQSASLEDSVSHLARSSVILFHFEKSDLLFSRQAVTKNKNLPDMEFTLQGHAQFLQLVESWKLDFAYNKSFCPNYTTNWNELNLSDRLTGYDLRVVAGLLLKLLDSSDDGIACFGITDGHDPTIGKLFSTAIYARSIFYPCIFCVLFISYNGHDVAASNTALVLKIMGKSTLFRRQNFFR</sequence>
<dbReference type="AlphaFoldDB" id="A0A183ETD3"/>
<accession>A0A183ETD3</accession>
<proteinExistence type="predicted"/>
<gene>
    <name evidence="1" type="ORF">GPUH_LOCUS24224</name>
</gene>
<evidence type="ECO:0000313" key="2">
    <source>
        <dbReference type="Proteomes" id="UP000271098"/>
    </source>
</evidence>
<name>A0A183ETD3_9BILA</name>
<reference evidence="3" key="1">
    <citation type="submission" date="2016-06" db="UniProtKB">
        <authorList>
            <consortium name="WormBaseParasite"/>
        </authorList>
    </citation>
    <scope>IDENTIFICATION</scope>
</reference>
<dbReference type="EMBL" id="UYRT01100471">
    <property type="protein sequence ID" value="VDN42561.1"/>
    <property type="molecule type" value="Genomic_DNA"/>
</dbReference>
<dbReference type="Proteomes" id="UP000271098">
    <property type="component" value="Unassembled WGS sequence"/>
</dbReference>
<organism evidence="3">
    <name type="scientific">Gongylonema pulchrum</name>
    <dbReference type="NCBI Taxonomy" id="637853"/>
    <lineage>
        <taxon>Eukaryota</taxon>
        <taxon>Metazoa</taxon>
        <taxon>Ecdysozoa</taxon>
        <taxon>Nematoda</taxon>
        <taxon>Chromadorea</taxon>
        <taxon>Rhabditida</taxon>
        <taxon>Spirurina</taxon>
        <taxon>Spiruromorpha</taxon>
        <taxon>Spiruroidea</taxon>
        <taxon>Gongylonematidae</taxon>
        <taxon>Gongylonema</taxon>
    </lineage>
</organism>
<evidence type="ECO:0000313" key="1">
    <source>
        <dbReference type="EMBL" id="VDN42561.1"/>
    </source>
</evidence>